<dbReference type="Proteomes" id="UP001281761">
    <property type="component" value="Unassembled WGS sequence"/>
</dbReference>
<protein>
    <submittedName>
        <fullName evidence="2">Uncharacterized protein</fullName>
    </submittedName>
</protein>
<evidence type="ECO:0000313" key="3">
    <source>
        <dbReference type="Proteomes" id="UP001281761"/>
    </source>
</evidence>
<organism evidence="2 3">
    <name type="scientific">Blattamonas nauphoetae</name>
    <dbReference type="NCBI Taxonomy" id="2049346"/>
    <lineage>
        <taxon>Eukaryota</taxon>
        <taxon>Metamonada</taxon>
        <taxon>Preaxostyla</taxon>
        <taxon>Oxymonadida</taxon>
        <taxon>Blattamonas</taxon>
    </lineage>
</organism>
<dbReference type="EMBL" id="JARBJD010000018">
    <property type="protein sequence ID" value="KAK2961197.1"/>
    <property type="molecule type" value="Genomic_DNA"/>
</dbReference>
<gene>
    <name evidence="2" type="ORF">BLNAU_3965</name>
</gene>
<comment type="caution">
    <text evidence="2">The sequence shown here is derived from an EMBL/GenBank/DDBJ whole genome shotgun (WGS) entry which is preliminary data.</text>
</comment>
<accession>A0ABQ9YBQ0</accession>
<feature type="chain" id="PRO_5046419330" evidence="1">
    <location>
        <begin position="22"/>
        <end position="429"/>
    </location>
</feature>
<reference evidence="2 3" key="1">
    <citation type="journal article" date="2022" name="bioRxiv">
        <title>Genomics of Preaxostyla Flagellates Illuminates Evolutionary Transitions and the Path Towards Mitochondrial Loss.</title>
        <authorList>
            <person name="Novak L.V.F."/>
            <person name="Treitli S.C."/>
            <person name="Pyrih J."/>
            <person name="Halakuc P."/>
            <person name="Pipaliya S.V."/>
            <person name="Vacek V."/>
            <person name="Brzon O."/>
            <person name="Soukal P."/>
            <person name="Eme L."/>
            <person name="Dacks J.B."/>
            <person name="Karnkowska A."/>
            <person name="Elias M."/>
            <person name="Hampl V."/>
        </authorList>
    </citation>
    <scope>NUCLEOTIDE SEQUENCE [LARGE SCALE GENOMIC DNA]</scope>
    <source>
        <strain evidence="2">NAU3</strain>
        <tissue evidence="2">Gut</tissue>
    </source>
</reference>
<sequence length="429" mass="49215">MTLIFCTCSFILPLLILRASPRIEVDSEIIRELILFVKESITTILANISSIDNLIASLPSDSSPTTPFLSGVDEKLDVSLTNLRIGFEMFVHAGWSFFADITFEITEPHNSSFQTIILDDPSFPDLIINSLQLNHKDIRENTVSAISNIVHSFPSMKDNFISVDLLGRIFETVDFVSLSLSESKPVFQLTIFLANMLFPNGDDEDAKFEQYRLIRVSVFEPAKQFIEFMFHNSDRLIVNEARQQALEIQLAIIHNHIKNMELRSDEHEANFVSEIAKWEVRTMVETESKIAFNFFFENLLNRTYEWRWNQPDRQKRREVRLREEGWDDAFELRVVGMEVDTNRNVQTVVRRFRINCTSSDRTPLASLSLIPSSLLFSPHREETGSVVIGVGGVSMSEHGEMRRNDRRVILVGIVGLEWTESSDDLAETD</sequence>
<keyword evidence="1" id="KW-0732">Signal</keyword>
<proteinExistence type="predicted"/>
<evidence type="ECO:0000313" key="2">
    <source>
        <dbReference type="EMBL" id="KAK2961197.1"/>
    </source>
</evidence>
<evidence type="ECO:0000256" key="1">
    <source>
        <dbReference type="SAM" id="SignalP"/>
    </source>
</evidence>
<feature type="signal peptide" evidence="1">
    <location>
        <begin position="1"/>
        <end position="21"/>
    </location>
</feature>
<name>A0ABQ9YBQ0_9EUKA</name>
<keyword evidence="3" id="KW-1185">Reference proteome</keyword>